<evidence type="ECO:0000256" key="1">
    <source>
        <dbReference type="ARBA" id="ARBA00000085"/>
    </source>
</evidence>
<comment type="catalytic activity">
    <reaction evidence="1">
        <text>ATP + protein L-histidine = ADP + protein N-phospho-L-histidine.</text>
        <dbReference type="EC" id="2.7.13.3"/>
    </reaction>
</comment>
<evidence type="ECO:0000256" key="2">
    <source>
        <dbReference type="ARBA" id="ARBA00012438"/>
    </source>
</evidence>
<dbReference type="CDD" id="cd00082">
    <property type="entry name" value="HisKA"/>
    <property type="match status" value="1"/>
</dbReference>
<evidence type="ECO:0000256" key="4">
    <source>
        <dbReference type="ARBA" id="ARBA00022777"/>
    </source>
</evidence>
<dbReference type="GO" id="GO:0000155">
    <property type="term" value="F:phosphorelay sensor kinase activity"/>
    <property type="evidence" value="ECO:0007669"/>
    <property type="project" value="InterPro"/>
</dbReference>
<evidence type="ECO:0000313" key="7">
    <source>
        <dbReference type="EMBL" id="MUI60819.1"/>
    </source>
</evidence>
<dbReference type="Pfam" id="PF00512">
    <property type="entry name" value="HisKA"/>
    <property type="match status" value="1"/>
</dbReference>
<sequence length="95" mass="10290">MPQPYRDSGGEIAGVVCGWCDISEQVRLIEALEAARGQADEANRSKTAFLATMSHEIRTPLNAVMGTLELALKRAARGEPDQAGLKTDYTSLRGR</sequence>
<dbReference type="InterPro" id="IPR003661">
    <property type="entry name" value="HisK_dim/P_dom"/>
</dbReference>
<dbReference type="SUPFAM" id="SSF47384">
    <property type="entry name" value="Homodimeric domain of signal transducing histidine kinase"/>
    <property type="match status" value="1"/>
</dbReference>
<evidence type="ECO:0000256" key="5">
    <source>
        <dbReference type="ARBA" id="ARBA00023012"/>
    </source>
</evidence>
<dbReference type="AlphaFoldDB" id="A0A6A9K649"/>
<proteinExistence type="predicted"/>
<evidence type="ECO:0000256" key="3">
    <source>
        <dbReference type="ARBA" id="ARBA00022679"/>
    </source>
</evidence>
<comment type="caution">
    <text evidence="7">The sequence shown here is derived from an EMBL/GenBank/DDBJ whole genome shotgun (WGS) entry which is preliminary data.</text>
</comment>
<keyword evidence="5" id="KW-0902">Two-component regulatory system</keyword>
<evidence type="ECO:0000259" key="6">
    <source>
        <dbReference type="PROSITE" id="PS50113"/>
    </source>
</evidence>
<dbReference type="EMBL" id="WOAJ01000011">
    <property type="protein sequence ID" value="MUI60819.1"/>
    <property type="molecule type" value="Genomic_DNA"/>
</dbReference>
<dbReference type="PANTHER" id="PTHR43711">
    <property type="entry name" value="TWO-COMPONENT HISTIDINE KINASE"/>
    <property type="match status" value="1"/>
</dbReference>
<dbReference type="InterPro" id="IPR050736">
    <property type="entry name" value="Sensor_HK_Regulatory"/>
</dbReference>
<organism evidence="7">
    <name type="scientific">Pseudomonas aeruginosa</name>
    <dbReference type="NCBI Taxonomy" id="287"/>
    <lineage>
        <taxon>Bacteria</taxon>
        <taxon>Pseudomonadati</taxon>
        <taxon>Pseudomonadota</taxon>
        <taxon>Gammaproteobacteria</taxon>
        <taxon>Pseudomonadales</taxon>
        <taxon>Pseudomonadaceae</taxon>
        <taxon>Pseudomonas</taxon>
    </lineage>
</organism>
<dbReference type="EC" id="2.7.13.3" evidence="2"/>
<keyword evidence="3" id="KW-0808">Transferase</keyword>
<dbReference type="InterPro" id="IPR000700">
    <property type="entry name" value="PAS-assoc_C"/>
</dbReference>
<name>A0A6A9K649_PSEAI</name>
<dbReference type="Gene3D" id="1.10.287.130">
    <property type="match status" value="1"/>
</dbReference>
<dbReference type="PROSITE" id="PS50113">
    <property type="entry name" value="PAC"/>
    <property type="match status" value="1"/>
</dbReference>
<accession>A0A6A9K649</accession>
<dbReference type="PANTHER" id="PTHR43711:SF1">
    <property type="entry name" value="HISTIDINE KINASE 1"/>
    <property type="match status" value="1"/>
</dbReference>
<gene>
    <name evidence="7" type="ORF">GNQ20_23735</name>
</gene>
<reference evidence="7" key="1">
    <citation type="submission" date="2019-11" db="EMBL/GenBank/DDBJ databases">
        <title>Genomes of ocular Pseudomonas aeruginosa isolates.</title>
        <authorList>
            <person name="Khan M."/>
            <person name="Rice S.A."/>
            <person name="Willcox M.D.P."/>
            <person name="Stapleton F."/>
        </authorList>
    </citation>
    <scope>NUCLEOTIDE SEQUENCE</scope>
    <source>
        <strain evidence="7">PA206</strain>
    </source>
</reference>
<dbReference type="InterPro" id="IPR036097">
    <property type="entry name" value="HisK_dim/P_sf"/>
</dbReference>
<dbReference type="RefSeq" id="WP_155681883.1">
    <property type="nucleotide sequence ID" value="NZ_WOAJ01000011.1"/>
</dbReference>
<protein>
    <recommendedName>
        <fullName evidence="2">histidine kinase</fullName>
        <ecNumber evidence="2">2.7.13.3</ecNumber>
    </recommendedName>
</protein>
<feature type="domain" description="PAC" evidence="6">
    <location>
        <begin position="1"/>
        <end position="34"/>
    </location>
</feature>
<keyword evidence="4" id="KW-0418">Kinase</keyword>